<feature type="domain" description="UspA" evidence="1">
    <location>
        <begin position="7"/>
        <end position="122"/>
    </location>
</feature>
<evidence type="ECO:0000313" key="2">
    <source>
        <dbReference type="EMBL" id="MBP0904738.1"/>
    </source>
</evidence>
<comment type="caution">
    <text evidence="2">The sequence shown here is derived from an EMBL/GenBank/DDBJ whole genome shotgun (WGS) entry which is preliminary data.</text>
</comment>
<sequence>MKKNKYNIVVLADLKKSVNTTLKSAVSLAKMIDGEVSFFYVKNAAKVVDRDNQLSAIRSINHDYTATDKKIKKIVESVSSEFQVPINYSFSFGNVKHEIDDYIKENKPDIIVLGKKTSNSLNLIGDNITKFVLKQYHGTIFIADTNNILDPNNKISLGVLNNTETLLNTSIAEDLLVYAQKPIKSFKIVDKSDTLDEVNSASEINTIDYVFEQNDNSIDNLSNYITKNNINLLCFDRMEEKSNAAKKNIRAIINKVNVSLLLPGNQNHSLQQ</sequence>
<reference evidence="2 3" key="1">
    <citation type="submission" date="2021-04" db="EMBL/GenBank/DDBJ databases">
        <title>Mariniflexile gromovii gen. nov., sp. nov., a gliding bacterium isolated from the sea urchin Strongylocentrotus intermedius.</title>
        <authorList>
            <person name="Ko S."/>
            <person name="Le V."/>
            <person name="Ahn C.-Y."/>
            <person name="Oh H.-M."/>
        </authorList>
    </citation>
    <scope>NUCLEOTIDE SEQUENCE [LARGE SCALE GENOMIC DNA]</scope>
    <source>
        <strain evidence="2 3">KCTC 12570</strain>
    </source>
</reference>
<evidence type="ECO:0000313" key="3">
    <source>
        <dbReference type="Proteomes" id="UP000670776"/>
    </source>
</evidence>
<dbReference type="EMBL" id="JAGJCB010000013">
    <property type="protein sequence ID" value="MBP0904738.1"/>
    <property type="molecule type" value="Genomic_DNA"/>
</dbReference>
<dbReference type="CDD" id="cd00293">
    <property type="entry name" value="USP-like"/>
    <property type="match status" value="1"/>
</dbReference>
<dbReference type="Pfam" id="PF00582">
    <property type="entry name" value="Usp"/>
    <property type="match status" value="1"/>
</dbReference>
<gene>
    <name evidence="2" type="ORF">J8H85_12930</name>
</gene>
<evidence type="ECO:0000259" key="1">
    <source>
        <dbReference type="Pfam" id="PF00582"/>
    </source>
</evidence>
<dbReference type="InterPro" id="IPR006016">
    <property type="entry name" value="UspA"/>
</dbReference>
<organism evidence="2 3">
    <name type="scientific">Mariniflexile gromovii</name>
    <dbReference type="NCBI Taxonomy" id="362523"/>
    <lineage>
        <taxon>Bacteria</taxon>
        <taxon>Pseudomonadati</taxon>
        <taxon>Bacteroidota</taxon>
        <taxon>Flavobacteriia</taxon>
        <taxon>Flavobacteriales</taxon>
        <taxon>Flavobacteriaceae</taxon>
        <taxon>Mariniflexile</taxon>
    </lineage>
</organism>
<dbReference type="InterPro" id="IPR014729">
    <property type="entry name" value="Rossmann-like_a/b/a_fold"/>
</dbReference>
<dbReference type="Proteomes" id="UP000670776">
    <property type="component" value="Unassembled WGS sequence"/>
</dbReference>
<name>A0ABS4BWJ2_9FLAO</name>
<dbReference type="RefSeq" id="WP_209655628.1">
    <property type="nucleotide sequence ID" value="NZ_JAGJCB010000013.1"/>
</dbReference>
<proteinExistence type="predicted"/>
<keyword evidence="3" id="KW-1185">Reference proteome</keyword>
<accession>A0ABS4BWJ2</accession>
<protein>
    <submittedName>
        <fullName evidence="2">Universal stress protein</fullName>
    </submittedName>
</protein>
<dbReference type="Gene3D" id="3.40.50.620">
    <property type="entry name" value="HUPs"/>
    <property type="match status" value="1"/>
</dbReference>
<dbReference type="SUPFAM" id="SSF52402">
    <property type="entry name" value="Adenine nucleotide alpha hydrolases-like"/>
    <property type="match status" value="1"/>
</dbReference>